<sequence length="210" mass="23057">MVQISGYNIGTFTLPFVQAFFPAAYLVPVILFDTSNALMVLGGNFTIAANLNRQKEAMSLGDIFRNLFGSIPFAVYLVTFVFAALGLRIPQSVLSITNIAANANPFMAMLMLGMMIELKLHKQEILDLFRLLGLRLLVSFLAALAFYFLLPVPMVMRQMLIICVFSPISVIAPVYAMRLGSTTSQAANLNSLSILSNLFIMTILVLLFGS</sequence>
<reference evidence="3 4" key="1">
    <citation type="submission" date="2018-11" db="EMBL/GenBank/DDBJ databases">
        <title>Genomes From Bacteria Associated with the Canine Oral Cavity: a Test Case for Automated Genome-Based Taxonomic Assignment.</title>
        <authorList>
            <person name="Coil D.A."/>
            <person name="Jospin G."/>
            <person name="Darling A.E."/>
            <person name="Wallis C."/>
            <person name="Davis I.J."/>
            <person name="Harris S."/>
            <person name="Eisen J.A."/>
            <person name="Holcombe L.J."/>
            <person name="O'Flynn C."/>
        </authorList>
    </citation>
    <scope>NUCLEOTIDE SEQUENCE [LARGE SCALE GENOMIC DNA]</scope>
    <source>
        <strain evidence="3 4">OH4621_COT-116</strain>
    </source>
</reference>
<comment type="caution">
    <text evidence="3">The sequence shown here is derived from an EMBL/GenBank/DDBJ whole genome shotgun (WGS) entry which is preliminary data.</text>
</comment>
<keyword evidence="2" id="KW-0472">Membrane</keyword>
<feature type="transmembrane region" description="Helical" evidence="2">
    <location>
        <begin position="156"/>
        <end position="177"/>
    </location>
</feature>
<evidence type="ECO:0000256" key="2">
    <source>
        <dbReference type="SAM" id="Phobius"/>
    </source>
</evidence>
<keyword evidence="4" id="KW-1185">Reference proteome</keyword>
<gene>
    <name evidence="3" type="ORF">EII38_01685</name>
</gene>
<feature type="transmembrane region" description="Helical" evidence="2">
    <location>
        <begin position="93"/>
        <end position="116"/>
    </location>
</feature>
<feature type="transmembrane region" description="Helical" evidence="2">
    <location>
        <begin position="63"/>
        <end position="87"/>
    </location>
</feature>
<accession>A0A3P1VEV1</accession>
<keyword evidence="2" id="KW-0812">Transmembrane</keyword>
<dbReference type="STRING" id="1123309.GCA_000377005_01544"/>
<evidence type="ECO:0000313" key="3">
    <source>
        <dbReference type="EMBL" id="RRD32749.1"/>
    </source>
</evidence>
<dbReference type="PANTHER" id="PTHR36838">
    <property type="entry name" value="AUXIN EFFLUX CARRIER FAMILY PROTEIN"/>
    <property type="match status" value="1"/>
</dbReference>
<feature type="transmembrane region" description="Helical" evidence="2">
    <location>
        <begin position="189"/>
        <end position="209"/>
    </location>
</feature>
<name>A0A3P1VEV1_9STRE</name>
<keyword evidence="2" id="KW-1133">Transmembrane helix</keyword>
<organism evidence="3 4">
    <name type="scientific">Streptococcus minor</name>
    <dbReference type="NCBI Taxonomy" id="229549"/>
    <lineage>
        <taxon>Bacteria</taxon>
        <taxon>Bacillati</taxon>
        <taxon>Bacillota</taxon>
        <taxon>Bacilli</taxon>
        <taxon>Lactobacillales</taxon>
        <taxon>Streptococcaceae</taxon>
        <taxon>Streptococcus</taxon>
    </lineage>
</organism>
<feature type="transmembrane region" description="Helical" evidence="2">
    <location>
        <begin position="128"/>
        <end position="150"/>
    </location>
</feature>
<dbReference type="Proteomes" id="UP000281771">
    <property type="component" value="Unassembled WGS sequence"/>
</dbReference>
<evidence type="ECO:0000313" key="4">
    <source>
        <dbReference type="Proteomes" id="UP000281771"/>
    </source>
</evidence>
<dbReference type="PANTHER" id="PTHR36838:SF3">
    <property type="entry name" value="TRANSPORTER AUXIN EFFLUX CARRIER EC FAMILY"/>
    <property type="match status" value="1"/>
</dbReference>
<protein>
    <submittedName>
        <fullName evidence="3">Uncharacterized protein</fullName>
    </submittedName>
</protein>
<keyword evidence="1" id="KW-0813">Transport</keyword>
<dbReference type="EMBL" id="RQZA01000001">
    <property type="protein sequence ID" value="RRD32749.1"/>
    <property type="molecule type" value="Genomic_DNA"/>
</dbReference>
<evidence type="ECO:0000256" key="1">
    <source>
        <dbReference type="ARBA" id="ARBA00022448"/>
    </source>
</evidence>
<proteinExistence type="predicted"/>
<dbReference type="AlphaFoldDB" id="A0A3P1VEV1"/>